<reference evidence="2" key="1">
    <citation type="journal article" date="2022" name="Mol. Ecol. Resour.">
        <title>The genomes of chicory, endive, great burdock and yacon provide insights into Asteraceae palaeo-polyploidization history and plant inulin production.</title>
        <authorList>
            <person name="Fan W."/>
            <person name="Wang S."/>
            <person name="Wang H."/>
            <person name="Wang A."/>
            <person name="Jiang F."/>
            <person name="Liu H."/>
            <person name="Zhao H."/>
            <person name="Xu D."/>
            <person name="Zhang Y."/>
        </authorList>
    </citation>
    <scope>NUCLEOTIDE SEQUENCE [LARGE SCALE GENOMIC DNA]</scope>
    <source>
        <strain evidence="2">cv. Punajuju</strain>
    </source>
</reference>
<accession>A0ACB9H8R4</accession>
<reference evidence="1 2" key="2">
    <citation type="journal article" date="2022" name="Mol. Ecol. Resour.">
        <title>The genomes of chicory, endive, great burdock and yacon provide insights into Asteraceae paleo-polyploidization history and plant inulin production.</title>
        <authorList>
            <person name="Fan W."/>
            <person name="Wang S."/>
            <person name="Wang H."/>
            <person name="Wang A."/>
            <person name="Jiang F."/>
            <person name="Liu H."/>
            <person name="Zhao H."/>
            <person name="Xu D."/>
            <person name="Zhang Y."/>
        </authorList>
    </citation>
    <scope>NUCLEOTIDE SEQUENCE [LARGE SCALE GENOMIC DNA]</scope>
    <source>
        <strain evidence="2">cv. Punajuju</strain>
        <tissue evidence="1">Leaves</tissue>
    </source>
</reference>
<proteinExistence type="predicted"/>
<evidence type="ECO:0000313" key="2">
    <source>
        <dbReference type="Proteomes" id="UP001055811"/>
    </source>
</evidence>
<protein>
    <submittedName>
        <fullName evidence="1">Uncharacterized protein</fullName>
    </submittedName>
</protein>
<sequence>MGRCFGRMFERVEFAFEFSGSQLHFSLSRMVVSHGCGIHTCEDGSRYVGEFTWGVKHGLGHYHFRNVDIYAGEYFADKMHGLGVYSFANGNRYQGSWHEGRRQGLGMYTFRNCERNLGIDKMGSLISQVHIG</sequence>
<evidence type="ECO:0000313" key="1">
    <source>
        <dbReference type="EMBL" id="KAI3791701.1"/>
    </source>
</evidence>
<keyword evidence="2" id="KW-1185">Reference proteome</keyword>
<name>A0ACB9H8R4_CICIN</name>
<organism evidence="1 2">
    <name type="scientific">Cichorium intybus</name>
    <name type="common">Chicory</name>
    <dbReference type="NCBI Taxonomy" id="13427"/>
    <lineage>
        <taxon>Eukaryota</taxon>
        <taxon>Viridiplantae</taxon>
        <taxon>Streptophyta</taxon>
        <taxon>Embryophyta</taxon>
        <taxon>Tracheophyta</taxon>
        <taxon>Spermatophyta</taxon>
        <taxon>Magnoliopsida</taxon>
        <taxon>eudicotyledons</taxon>
        <taxon>Gunneridae</taxon>
        <taxon>Pentapetalae</taxon>
        <taxon>asterids</taxon>
        <taxon>campanulids</taxon>
        <taxon>Asterales</taxon>
        <taxon>Asteraceae</taxon>
        <taxon>Cichorioideae</taxon>
        <taxon>Cichorieae</taxon>
        <taxon>Cichoriinae</taxon>
        <taxon>Cichorium</taxon>
    </lineage>
</organism>
<dbReference type="EMBL" id="CM042009">
    <property type="protein sequence ID" value="KAI3791701.1"/>
    <property type="molecule type" value="Genomic_DNA"/>
</dbReference>
<gene>
    <name evidence="1" type="ORF">L2E82_05562</name>
</gene>
<dbReference type="Proteomes" id="UP001055811">
    <property type="component" value="Linkage Group LG01"/>
</dbReference>
<comment type="caution">
    <text evidence="1">The sequence shown here is derived from an EMBL/GenBank/DDBJ whole genome shotgun (WGS) entry which is preliminary data.</text>
</comment>